<sequence length="405" mass="43259">MTLVDWGLLAASWGLATIFGLLFAIYSIETFAGLFGGSGPVAKRLSGEPGGRTVILIPAHNEEGIIADTVSELQRRIQDPVSILVVADNCTDKTAELARAAGATVLERQDDDRRGKAYALAHGRDWLKTDPPDCVIVMDADCMLARGSAELLASHALEHGVPAQATNLVEAAGAAPPMVQISNFAMLVKNLLRQRGMTRMGGAALLTGTGMAFPWPLFASAPLASAELAEDLALGVTLTRQGQVPRFVEAARVTSDAAAREDTLVQRTRWEHGFVSTARRYALPLIVSGLAKFSPSRLFLGLHLLVPPLALLFALGIAALLLVILAGLVTGEPLPALVTLVGIAVAATMTLFAWLFHGRDVLAGGALLRVPFYVLWKIPVYLKLLTGRETRWIRTRRAGEEAPDP</sequence>
<dbReference type="EMBL" id="FSQW01000001">
    <property type="protein sequence ID" value="SIN60450.1"/>
    <property type="molecule type" value="Genomic_DNA"/>
</dbReference>
<feature type="transmembrane region" description="Helical" evidence="1">
    <location>
        <begin position="362"/>
        <end position="382"/>
    </location>
</feature>
<dbReference type="Proteomes" id="UP000185192">
    <property type="component" value="Unassembled WGS sequence"/>
</dbReference>
<dbReference type="InterPro" id="IPR029044">
    <property type="entry name" value="Nucleotide-diphossugar_trans"/>
</dbReference>
<name>A0A1N6CPF5_9SPHN</name>
<gene>
    <name evidence="3" type="ORF">SAMN02745824_0668</name>
</gene>
<feature type="transmembrane region" description="Helical" evidence="1">
    <location>
        <begin position="6"/>
        <end position="26"/>
    </location>
</feature>
<feature type="domain" description="Glycosyltransferase 2-like" evidence="2">
    <location>
        <begin position="55"/>
        <end position="161"/>
    </location>
</feature>
<keyword evidence="1" id="KW-0812">Transmembrane</keyword>
<dbReference type="GO" id="GO:0016740">
    <property type="term" value="F:transferase activity"/>
    <property type="evidence" value="ECO:0007669"/>
    <property type="project" value="UniProtKB-KW"/>
</dbReference>
<dbReference type="Pfam" id="PF00535">
    <property type="entry name" value="Glycos_transf_2"/>
    <property type="match status" value="1"/>
</dbReference>
<evidence type="ECO:0000313" key="4">
    <source>
        <dbReference type="Proteomes" id="UP000185192"/>
    </source>
</evidence>
<protein>
    <submittedName>
        <fullName evidence="3">Glycosyltransferase, catalytic subunit of cellulose synthase and poly-beta-1,6-N-acetylglucosamine synthase</fullName>
    </submittedName>
</protein>
<feature type="transmembrane region" description="Helical" evidence="1">
    <location>
        <begin position="200"/>
        <end position="218"/>
    </location>
</feature>
<keyword evidence="1" id="KW-1133">Transmembrane helix</keyword>
<dbReference type="STRING" id="1123272.SAMN02745824_0668"/>
<keyword evidence="1" id="KW-0472">Membrane</keyword>
<dbReference type="RefSeq" id="WP_074203713.1">
    <property type="nucleotide sequence ID" value="NZ_FSQW01000001.1"/>
</dbReference>
<proteinExistence type="predicted"/>
<dbReference type="PANTHER" id="PTHR48090:SF6">
    <property type="entry name" value="SLR5056 PROTEIN"/>
    <property type="match status" value="1"/>
</dbReference>
<evidence type="ECO:0000256" key="1">
    <source>
        <dbReference type="SAM" id="Phobius"/>
    </source>
</evidence>
<keyword evidence="3" id="KW-0808">Transferase</keyword>
<dbReference type="Gene3D" id="3.90.550.10">
    <property type="entry name" value="Spore Coat Polysaccharide Biosynthesis Protein SpsA, Chain A"/>
    <property type="match status" value="1"/>
</dbReference>
<organism evidence="3 4">
    <name type="scientific">Parasphingorhabdus marina DSM 22363</name>
    <dbReference type="NCBI Taxonomy" id="1123272"/>
    <lineage>
        <taxon>Bacteria</taxon>
        <taxon>Pseudomonadati</taxon>
        <taxon>Pseudomonadota</taxon>
        <taxon>Alphaproteobacteria</taxon>
        <taxon>Sphingomonadales</taxon>
        <taxon>Sphingomonadaceae</taxon>
        <taxon>Parasphingorhabdus</taxon>
    </lineage>
</organism>
<dbReference type="PANTHER" id="PTHR48090">
    <property type="entry name" value="UNDECAPRENYL-PHOSPHATE 4-DEOXY-4-FORMAMIDO-L-ARABINOSE TRANSFERASE-RELATED"/>
    <property type="match status" value="1"/>
</dbReference>
<accession>A0A1N6CPF5</accession>
<dbReference type="SUPFAM" id="SSF53448">
    <property type="entry name" value="Nucleotide-diphospho-sugar transferases"/>
    <property type="match status" value="1"/>
</dbReference>
<feature type="transmembrane region" description="Helical" evidence="1">
    <location>
        <begin position="336"/>
        <end position="356"/>
    </location>
</feature>
<keyword evidence="4" id="KW-1185">Reference proteome</keyword>
<feature type="transmembrane region" description="Helical" evidence="1">
    <location>
        <begin position="305"/>
        <end position="329"/>
    </location>
</feature>
<dbReference type="AlphaFoldDB" id="A0A1N6CPF5"/>
<reference evidence="4" key="1">
    <citation type="submission" date="2016-11" db="EMBL/GenBank/DDBJ databases">
        <authorList>
            <person name="Varghese N."/>
            <person name="Submissions S."/>
        </authorList>
    </citation>
    <scope>NUCLEOTIDE SEQUENCE [LARGE SCALE GENOMIC DNA]</scope>
    <source>
        <strain evidence="4">DSM 22363</strain>
    </source>
</reference>
<dbReference type="InterPro" id="IPR001173">
    <property type="entry name" value="Glyco_trans_2-like"/>
</dbReference>
<evidence type="ECO:0000259" key="2">
    <source>
        <dbReference type="Pfam" id="PF00535"/>
    </source>
</evidence>
<dbReference type="CDD" id="cd06438">
    <property type="entry name" value="EpsO_like"/>
    <property type="match status" value="1"/>
</dbReference>
<dbReference type="InterPro" id="IPR050256">
    <property type="entry name" value="Glycosyltransferase_2"/>
</dbReference>
<evidence type="ECO:0000313" key="3">
    <source>
        <dbReference type="EMBL" id="SIN60450.1"/>
    </source>
</evidence>
<dbReference type="OrthoDB" id="9797391at2"/>